<dbReference type="EC" id="3.1.1.-" evidence="7"/>
<keyword evidence="2" id="KW-0119">Carbohydrate metabolism</keyword>
<evidence type="ECO:0000256" key="5">
    <source>
        <dbReference type="ARBA" id="ARBA00023157"/>
    </source>
</evidence>
<evidence type="ECO:0000256" key="8">
    <source>
        <dbReference type="SAM" id="MobiDB-lite"/>
    </source>
</evidence>
<evidence type="ECO:0000313" key="10">
    <source>
        <dbReference type="Proteomes" id="UP000297814"/>
    </source>
</evidence>
<comment type="similarity">
    <text evidence="7">Belongs to the tannase family.</text>
</comment>
<evidence type="ECO:0000313" key="9">
    <source>
        <dbReference type="EMBL" id="TGO31556.1"/>
    </source>
</evidence>
<evidence type="ECO:0000256" key="4">
    <source>
        <dbReference type="ARBA" id="ARBA00022801"/>
    </source>
</evidence>
<keyword evidence="2" id="KW-0624">Polysaccharide degradation</keyword>
<evidence type="ECO:0000256" key="1">
    <source>
        <dbReference type="ARBA" id="ARBA00022487"/>
    </source>
</evidence>
<dbReference type="InterPro" id="IPR011118">
    <property type="entry name" value="Tannase/feruloyl_esterase"/>
</dbReference>
<keyword evidence="2" id="KW-0858">Xylan degradation</keyword>
<evidence type="ECO:0000256" key="6">
    <source>
        <dbReference type="ARBA" id="ARBA00034075"/>
    </source>
</evidence>
<proteinExistence type="inferred from homology"/>
<dbReference type="EMBL" id="PQXK01000526">
    <property type="protein sequence ID" value="TGO31556.1"/>
    <property type="molecule type" value="Genomic_DNA"/>
</dbReference>
<organism evidence="9 10">
    <name type="scientific">Botrytis hyacinthi</name>
    <dbReference type="NCBI Taxonomy" id="278943"/>
    <lineage>
        <taxon>Eukaryota</taxon>
        <taxon>Fungi</taxon>
        <taxon>Dikarya</taxon>
        <taxon>Ascomycota</taxon>
        <taxon>Pezizomycotina</taxon>
        <taxon>Leotiomycetes</taxon>
        <taxon>Helotiales</taxon>
        <taxon>Sclerotiniaceae</taxon>
        <taxon>Botrytis</taxon>
    </lineage>
</organism>
<reference evidence="9 10" key="1">
    <citation type="submission" date="2017-12" db="EMBL/GenBank/DDBJ databases">
        <title>Comparative genomics of Botrytis spp.</title>
        <authorList>
            <person name="Valero-Jimenez C.A."/>
            <person name="Tapia P."/>
            <person name="Veloso J."/>
            <person name="Silva-Moreno E."/>
            <person name="Staats M."/>
            <person name="Valdes J.H."/>
            <person name="Van Kan J.A.L."/>
        </authorList>
    </citation>
    <scope>NUCLEOTIDE SEQUENCE [LARGE SCALE GENOMIC DNA]</scope>
    <source>
        <strain evidence="9 10">Bh0001</strain>
    </source>
</reference>
<dbReference type="GO" id="GO:0045493">
    <property type="term" value="P:xylan catabolic process"/>
    <property type="evidence" value="ECO:0007669"/>
    <property type="project" value="UniProtKB-KW"/>
</dbReference>
<dbReference type="Pfam" id="PF07519">
    <property type="entry name" value="Tannase"/>
    <property type="match status" value="1"/>
</dbReference>
<protein>
    <recommendedName>
        <fullName evidence="7">Carboxylic ester hydrolase</fullName>
        <ecNumber evidence="7">3.1.1.-</ecNumber>
    </recommendedName>
</protein>
<dbReference type="PANTHER" id="PTHR33938:SF15">
    <property type="entry name" value="FERULOYL ESTERASE B-RELATED"/>
    <property type="match status" value="1"/>
</dbReference>
<keyword evidence="1" id="KW-0719">Serine esterase</keyword>
<sequence length="297" mass="32158">MTSNSSGTLAFSSFPAPSLSGAEILSFQANRVTDYTRSISMGMQMNHGAVDIQAASFCNASIAHTHLGLNDKVNSYWTSCSQGDHQSMMLAQRFPEAFDGIAASASAINWSGIFVGDLWARVIMNTMNIYPHMCEMQAITAAVITACDANDGLVNGIIADPDSCGFDPTTLVGTTINCTEIGENFTISSGAAYLTQDMWDSPRKSDNSSLFLVKAYALFNQVTTHLQEDHLLLPNVQATELTFHNFVPVDDNFSLAMGWLMVSSLLTQPRAIKIPLPRSSQTRPGAFPADTFDTMRA</sequence>
<accession>A0A4Z1G3H3</accession>
<gene>
    <name evidence="9" type="ORF">BHYA_0531g00010</name>
</gene>
<comment type="catalytic activity">
    <reaction evidence="6">
        <text>feruloyl-polysaccharide + H2O = ferulate + polysaccharide.</text>
        <dbReference type="EC" id="3.1.1.73"/>
    </reaction>
</comment>
<comment type="caution">
    <text evidence="9">The sequence shown here is derived from an EMBL/GenBank/DDBJ whole genome shotgun (WGS) entry which is preliminary data.</text>
</comment>
<dbReference type="Proteomes" id="UP000297814">
    <property type="component" value="Unassembled WGS sequence"/>
</dbReference>
<evidence type="ECO:0000256" key="3">
    <source>
        <dbReference type="ARBA" id="ARBA00022729"/>
    </source>
</evidence>
<dbReference type="AlphaFoldDB" id="A0A4Z1G3H3"/>
<keyword evidence="10" id="KW-1185">Reference proteome</keyword>
<dbReference type="GO" id="GO:0030600">
    <property type="term" value="F:feruloyl esterase activity"/>
    <property type="evidence" value="ECO:0007669"/>
    <property type="project" value="UniProtKB-EC"/>
</dbReference>
<dbReference type="PANTHER" id="PTHR33938">
    <property type="entry name" value="FERULOYL ESTERASE B-RELATED"/>
    <property type="match status" value="1"/>
</dbReference>
<evidence type="ECO:0000256" key="7">
    <source>
        <dbReference type="RuleBase" id="RU361238"/>
    </source>
</evidence>
<keyword evidence="5" id="KW-1015">Disulfide bond</keyword>
<name>A0A4Z1G3H3_9HELO</name>
<keyword evidence="4 7" id="KW-0378">Hydrolase</keyword>
<keyword evidence="3" id="KW-0732">Signal</keyword>
<feature type="region of interest" description="Disordered" evidence="8">
    <location>
        <begin position="277"/>
        <end position="297"/>
    </location>
</feature>
<evidence type="ECO:0000256" key="2">
    <source>
        <dbReference type="ARBA" id="ARBA00022651"/>
    </source>
</evidence>